<gene>
    <name evidence="12" type="ORF">FPE_LOCUS14045</name>
</gene>
<dbReference type="InterPro" id="IPR000070">
    <property type="entry name" value="Pectinesterase_cat"/>
</dbReference>
<dbReference type="EC" id="3.1.1.11" evidence="3 10"/>
<dbReference type="InterPro" id="IPR012334">
    <property type="entry name" value="Pectin_lyas_fold"/>
</dbReference>
<dbReference type="InterPro" id="IPR011050">
    <property type="entry name" value="Pectin_lyase_fold/virulence"/>
</dbReference>
<evidence type="ECO:0000256" key="3">
    <source>
        <dbReference type="ARBA" id="ARBA00013229"/>
    </source>
</evidence>
<evidence type="ECO:0000256" key="4">
    <source>
        <dbReference type="ARBA" id="ARBA00022525"/>
    </source>
</evidence>
<evidence type="ECO:0000313" key="12">
    <source>
        <dbReference type="EMBL" id="CAI9766615.1"/>
    </source>
</evidence>
<feature type="active site" evidence="9">
    <location>
        <position position="196"/>
    </location>
</feature>
<keyword evidence="4" id="KW-0964">Secreted</keyword>
<dbReference type="InterPro" id="IPR033131">
    <property type="entry name" value="Pectinesterase_Asp_AS"/>
</dbReference>
<accession>A0AAD2DX79</accession>
<dbReference type="PROSITE" id="PS00503">
    <property type="entry name" value="PECTINESTERASE_2"/>
    <property type="match status" value="1"/>
</dbReference>
<proteinExistence type="predicted"/>
<evidence type="ECO:0000256" key="8">
    <source>
        <dbReference type="ARBA" id="ARBA00047928"/>
    </source>
</evidence>
<protein>
    <recommendedName>
        <fullName evidence="3 10">Pectinesterase</fullName>
        <ecNumber evidence="3 10">3.1.1.11</ecNumber>
    </recommendedName>
</protein>
<evidence type="ECO:0000256" key="6">
    <source>
        <dbReference type="ARBA" id="ARBA00023085"/>
    </source>
</evidence>
<comment type="subcellular location">
    <subcellularLocation>
        <location evidence="1">Secreted</location>
    </subcellularLocation>
</comment>
<evidence type="ECO:0000256" key="5">
    <source>
        <dbReference type="ARBA" id="ARBA00022801"/>
    </source>
</evidence>
<comment type="catalytic activity">
    <reaction evidence="8 10">
        <text>[(1-&gt;4)-alpha-D-galacturonosyl methyl ester](n) + n H2O = [(1-&gt;4)-alpha-D-galacturonosyl](n) + n methanol + n H(+)</text>
        <dbReference type="Rhea" id="RHEA:22380"/>
        <dbReference type="Rhea" id="RHEA-COMP:14570"/>
        <dbReference type="Rhea" id="RHEA-COMP:14573"/>
        <dbReference type="ChEBI" id="CHEBI:15377"/>
        <dbReference type="ChEBI" id="CHEBI:15378"/>
        <dbReference type="ChEBI" id="CHEBI:17790"/>
        <dbReference type="ChEBI" id="CHEBI:140522"/>
        <dbReference type="ChEBI" id="CHEBI:140523"/>
        <dbReference type="EC" id="3.1.1.11"/>
    </reaction>
</comment>
<dbReference type="GO" id="GO:0030599">
    <property type="term" value="F:pectinesterase activity"/>
    <property type="evidence" value="ECO:0007669"/>
    <property type="project" value="UniProtKB-UniRule"/>
</dbReference>
<name>A0AAD2DX79_9LAMI</name>
<reference evidence="12" key="1">
    <citation type="submission" date="2023-05" db="EMBL/GenBank/DDBJ databases">
        <authorList>
            <person name="Huff M."/>
        </authorList>
    </citation>
    <scope>NUCLEOTIDE SEQUENCE</scope>
</reference>
<keyword evidence="7" id="KW-0961">Cell wall biogenesis/degradation</keyword>
<keyword evidence="5 10" id="KW-0378">Hydrolase</keyword>
<evidence type="ECO:0000259" key="11">
    <source>
        <dbReference type="Pfam" id="PF01095"/>
    </source>
</evidence>
<keyword evidence="13" id="KW-1185">Reference proteome</keyword>
<feature type="domain" description="Pectinesterase catalytic" evidence="11">
    <location>
        <begin position="55"/>
        <end position="218"/>
    </location>
</feature>
<comment type="pathway">
    <text evidence="2 10">Glycan metabolism; pectin degradation; 2-dehydro-3-deoxy-D-gluconate from pectin: step 1/5.</text>
</comment>
<dbReference type="PANTHER" id="PTHR31707">
    <property type="entry name" value="PECTINESTERASE"/>
    <property type="match status" value="1"/>
</dbReference>
<dbReference type="GO" id="GO:0005576">
    <property type="term" value="C:extracellular region"/>
    <property type="evidence" value="ECO:0007669"/>
    <property type="project" value="UniProtKB-SubCell"/>
</dbReference>
<feature type="domain" description="Pectinesterase catalytic" evidence="11">
    <location>
        <begin position="219"/>
        <end position="308"/>
    </location>
</feature>
<evidence type="ECO:0000256" key="1">
    <source>
        <dbReference type="ARBA" id="ARBA00004613"/>
    </source>
</evidence>
<evidence type="ECO:0000256" key="7">
    <source>
        <dbReference type="ARBA" id="ARBA00023316"/>
    </source>
</evidence>
<dbReference type="EMBL" id="OU503043">
    <property type="protein sequence ID" value="CAI9766615.1"/>
    <property type="molecule type" value="Genomic_DNA"/>
</dbReference>
<dbReference type="Pfam" id="PF01095">
    <property type="entry name" value="Pectinesterase"/>
    <property type="match status" value="2"/>
</dbReference>
<dbReference type="AlphaFoldDB" id="A0AAD2DX79"/>
<organism evidence="12 13">
    <name type="scientific">Fraxinus pennsylvanica</name>
    <dbReference type="NCBI Taxonomy" id="56036"/>
    <lineage>
        <taxon>Eukaryota</taxon>
        <taxon>Viridiplantae</taxon>
        <taxon>Streptophyta</taxon>
        <taxon>Embryophyta</taxon>
        <taxon>Tracheophyta</taxon>
        <taxon>Spermatophyta</taxon>
        <taxon>Magnoliopsida</taxon>
        <taxon>eudicotyledons</taxon>
        <taxon>Gunneridae</taxon>
        <taxon>Pentapetalae</taxon>
        <taxon>asterids</taxon>
        <taxon>lamiids</taxon>
        <taxon>Lamiales</taxon>
        <taxon>Oleaceae</taxon>
        <taxon>Oleeae</taxon>
        <taxon>Fraxinus</taxon>
    </lineage>
</organism>
<evidence type="ECO:0000313" key="13">
    <source>
        <dbReference type="Proteomes" id="UP000834106"/>
    </source>
</evidence>
<dbReference type="Gene3D" id="2.160.20.10">
    <property type="entry name" value="Single-stranded right-handed beta-helix, Pectin lyase-like"/>
    <property type="match status" value="1"/>
</dbReference>
<evidence type="ECO:0000256" key="2">
    <source>
        <dbReference type="ARBA" id="ARBA00005184"/>
    </source>
</evidence>
<dbReference type="FunFam" id="2.160.20.10:FF:000092">
    <property type="entry name" value="Putative pectinesterase 57"/>
    <property type="match status" value="1"/>
</dbReference>
<dbReference type="Proteomes" id="UP000834106">
    <property type="component" value="Chromosome 8"/>
</dbReference>
<keyword evidence="6 10" id="KW-0063">Aspartyl esterase</keyword>
<sequence length="324" mass="36216">MVPTSPDPAFKCRLSHCAGGGGSGGGNSDRKKVRTNVKFRHWLKSKDWKLLQVSKGAMADMVVAISAVPENSLQRYVIYVKTGVYKKYVEVSNSKSNIMIIGDSIDVTIISGNRNYVDGWTMVSSATFGVLGQGFIAGDMTFENTTGPQKYQVVAFRSSSDHSVIYRCAIRGYQDTLFSLSLCQFCRESQIIGTVDFIFGGGTVVFQKCQILVRKAESDVTNPTYLGRPWKKNSRMIIMESYLSDAIRLEGWLEWKRSLYLDILFYAEYMNNEPGADLGGRVKWPGYHIIKDSAQVKQFTVARFISGDTWLPSTGVKYKDDLAI</sequence>
<dbReference type="GO" id="GO:0042545">
    <property type="term" value="P:cell wall modification"/>
    <property type="evidence" value="ECO:0007669"/>
    <property type="project" value="UniProtKB-UniRule"/>
</dbReference>
<evidence type="ECO:0000256" key="9">
    <source>
        <dbReference type="PROSITE-ProRule" id="PRU10040"/>
    </source>
</evidence>
<dbReference type="GO" id="GO:0045490">
    <property type="term" value="P:pectin catabolic process"/>
    <property type="evidence" value="ECO:0007669"/>
    <property type="project" value="UniProtKB-UniRule"/>
</dbReference>
<evidence type="ECO:0000256" key="10">
    <source>
        <dbReference type="RuleBase" id="RU000589"/>
    </source>
</evidence>
<dbReference type="SUPFAM" id="SSF51126">
    <property type="entry name" value="Pectin lyase-like"/>
    <property type="match status" value="1"/>
</dbReference>